<dbReference type="SUPFAM" id="SSF53720">
    <property type="entry name" value="ALDH-like"/>
    <property type="match status" value="1"/>
</dbReference>
<evidence type="ECO:0000256" key="1">
    <source>
        <dbReference type="ARBA" id="ARBA00023002"/>
    </source>
</evidence>
<accession>A0A9W9P9N6</accession>
<proteinExistence type="predicted"/>
<dbReference type="GeneID" id="81380192"/>
<evidence type="ECO:0000313" key="3">
    <source>
        <dbReference type="EMBL" id="KAJ5240514.1"/>
    </source>
</evidence>
<dbReference type="InterPro" id="IPR016161">
    <property type="entry name" value="Ald_DH/histidinol_DH"/>
</dbReference>
<dbReference type="InterPro" id="IPR012394">
    <property type="entry name" value="Aldehyde_DH_NAD(P)"/>
</dbReference>
<keyword evidence="2" id="KW-1133">Transmembrane helix</keyword>
<organism evidence="3 4">
    <name type="scientific">Penicillium citrinum</name>
    <dbReference type="NCBI Taxonomy" id="5077"/>
    <lineage>
        <taxon>Eukaryota</taxon>
        <taxon>Fungi</taxon>
        <taxon>Dikarya</taxon>
        <taxon>Ascomycota</taxon>
        <taxon>Pezizomycotina</taxon>
        <taxon>Eurotiomycetes</taxon>
        <taxon>Eurotiomycetidae</taxon>
        <taxon>Eurotiales</taxon>
        <taxon>Aspergillaceae</taxon>
        <taxon>Penicillium</taxon>
    </lineage>
</organism>
<sequence>MSLIEVYETVQGAWIEGRLENVLQRQKELARLHTFLKDLRGDLIAAFSEDSEPSQARASEEIALTLDAVEQLYNQLDFPSIMGKEKNAQASHSAPLNSVAMGPVLIQAALPCPLSSAILPLAAAVAAGSCCLVLLCTDSPAVSRLLQSIIRGSMDYEAVGVLNDILSPKDLGSLQFESAVFQDHTTGAEFAAVLRKTNLTARIHTPALGLPAMFIDRSTPALESVATLIKISILNPPIQHSGRVPRLCFVDEFIIGEFNFLMQKHPDAPKKLRASTTGPMKAKEIARNLKSLFPSFTDNIDELPQIITLQGSDPINPETIGQVASLLTHSYEGVLLVPVRSLDHGIDLWNKVNTGMSAAATYIFGQDKEAWYLARFLKSDHCFINYIPLRSFAMIAPSSRYDDFTLPYSPEDFSINKAILRDNKMTSRRGLLNLKRIAQPSGARRSYFEQGLIVGLSMATLAASGLVFAVFEGVKGIYQ</sequence>
<dbReference type="InterPro" id="IPR016162">
    <property type="entry name" value="Ald_DH_N"/>
</dbReference>
<dbReference type="PANTHER" id="PTHR43570">
    <property type="entry name" value="ALDEHYDE DEHYDROGENASE"/>
    <property type="match status" value="1"/>
</dbReference>
<name>A0A9W9P9N6_PENCI</name>
<comment type="caution">
    <text evidence="3">The sequence shown here is derived from an EMBL/GenBank/DDBJ whole genome shotgun (WGS) entry which is preliminary data.</text>
</comment>
<dbReference type="Gene3D" id="3.40.605.10">
    <property type="entry name" value="Aldehyde Dehydrogenase, Chain A, domain 1"/>
    <property type="match status" value="1"/>
</dbReference>
<dbReference type="EMBL" id="JAPQKT010000002">
    <property type="protein sequence ID" value="KAJ5240514.1"/>
    <property type="molecule type" value="Genomic_DNA"/>
</dbReference>
<dbReference type="OrthoDB" id="5840532at2759"/>
<dbReference type="GO" id="GO:0005737">
    <property type="term" value="C:cytoplasm"/>
    <property type="evidence" value="ECO:0007669"/>
    <property type="project" value="TreeGrafter"/>
</dbReference>
<evidence type="ECO:0008006" key="5">
    <source>
        <dbReference type="Google" id="ProtNLM"/>
    </source>
</evidence>
<reference evidence="3" key="1">
    <citation type="submission" date="2022-11" db="EMBL/GenBank/DDBJ databases">
        <authorList>
            <person name="Petersen C."/>
        </authorList>
    </citation>
    <scope>NUCLEOTIDE SEQUENCE</scope>
    <source>
        <strain evidence="3">IBT 23319</strain>
    </source>
</reference>
<dbReference type="AlphaFoldDB" id="A0A9W9P9N6"/>
<dbReference type="GO" id="GO:0004029">
    <property type="term" value="F:aldehyde dehydrogenase (NAD+) activity"/>
    <property type="evidence" value="ECO:0007669"/>
    <property type="project" value="TreeGrafter"/>
</dbReference>
<evidence type="ECO:0000256" key="2">
    <source>
        <dbReference type="SAM" id="Phobius"/>
    </source>
</evidence>
<reference evidence="3" key="2">
    <citation type="journal article" date="2023" name="IMA Fungus">
        <title>Comparative genomic study of the Penicillium genus elucidates a diverse pangenome and 15 lateral gene transfer events.</title>
        <authorList>
            <person name="Petersen C."/>
            <person name="Sorensen T."/>
            <person name="Nielsen M.R."/>
            <person name="Sondergaard T.E."/>
            <person name="Sorensen J.L."/>
            <person name="Fitzpatrick D.A."/>
            <person name="Frisvad J.C."/>
            <person name="Nielsen K.L."/>
        </authorList>
    </citation>
    <scope>NUCLEOTIDE SEQUENCE</scope>
    <source>
        <strain evidence="3">IBT 23319</strain>
    </source>
</reference>
<dbReference type="GO" id="GO:0006081">
    <property type="term" value="P:aldehyde metabolic process"/>
    <property type="evidence" value="ECO:0007669"/>
    <property type="project" value="InterPro"/>
</dbReference>
<dbReference type="Proteomes" id="UP001147733">
    <property type="component" value="Unassembled WGS sequence"/>
</dbReference>
<gene>
    <name evidence="3" type="ORF">N7469_002105</name>
</gene>
<feature type="transmembrane region" description="Helical" evidence="2">
    <location>
        <begin position="451"/>
        <end position="471"/>
    </location>
</feature>
<evidence type="ECO:0000313" key="4">
    <source>
        <dbReference type="Proteomes" id="UP001147733"/>
    </source>
</evidence>
<keyword evidence="4" id="KW-1185">Reference proteome</keyword>
<protein>
    <recommendedName>
        <fullName evidence="5">Aldehyde dehydrogenase domain-containing protein</fullName>
    </recommendedName>
</protein>
<dbReference type="PANTHER" id="PTHR43570:SF16">
    <property type="entry name" value="ALDEHYDE DEHYDROGENASE TYPE III, ISOFORM Q"/>
    <property type="match status" value="1"/>
</dbReference>
<dbReference type="RefSeq" id="XP_056503519.1">
    <property type="nucleotide sequence ID" value="XM_056641025.1"/>
</dbReference>
<keyword evidence="2" id="KW-0472">Membrane</keyword>
<keyword evidence="2" id="KW-0812">Transmembrane</keyword>
<keyword evidence="1" id="KW-0560">Oxidoreductase</keyword>